<dbReference type="InterPro" id="IPR046152">
    <property type="entry name" value="DUF6154"/>
</dbReference>
<keyword evidence="2" id="KW-1185">Reference proteome</keyword>
<evidence type="ECO:0000313" key="1">
    <source>
        <dbReference type="EMBL" id="MBM7692978.1"/>
    </source>
</evidence>
<proteinExistence type="predicted"/>
<dbReference type="RefSeq" id="WP_204543403.1">
    <property type="nucleotide sequence ID" value="NZ_JAFBFI010000009.1"/>
</dbReference>
<dbReference type="Pfam" id="PF19651">
    <property type="entry name" value="DUF6154"/>
    <property type="match status" value="1"/>
</dbReference>
<sequence length="83" mass="9754">MKLIEELYELYKTKLTGNDEDIDMLAFAVLEQLSREEILGLIHDMDNQELINLMGLYIIESLKGKFAQENFEKHLPYPSRNVH</sequence>
<comment type="caution">
    <text evidence="1">The sequence shown here is derived from an EMBL/GenBank/DDBJ whole genome shotgun (WGS) entry which is preliminary data.</text>
</comment>
<protein>
    <recommendedName>
        <fullName evidence="3">Cytosolic protein</fullName>
    </recommendedName>
</protein>
<dbReference type="Proteomes" id="UP000823486">
    <property type="component" value="Unassembled WGS sequence"/>
</dbReference>
<reference evidence="1 2" key="1">
    <citation type="submission" date="2021-01" db="EMBL/GenBank/DDBJ databases">
        <title>Genomic Encyclopedia of Type Strains, Phase IV (KMG-IV): sequencing the most valuable type-strain genomes for metagenomic binning, comparative biology and taxonomic classification.</title>
        <authorList>
            <person name="Goeker M."/>
        </authorList>
    </citation>
    <scope>NUCLEOTIDE SEQUENCE [LARGE SCALE GENOMIC DNA]</scope>
    <source>
        <strain evidence="1 2">DSM 105482</strain>
    </source>
</reference>
<accession>A0ABS2QKH0</accession>
<dbReference type="EMBL" id="JAFBFI010000009">
    <property type="protein sequence ID" value="MBM7692978.1"/>
    <property type="molecule type" value="Genomic_DNA"/>
</dbReference>
<evidence type="ECO:0008006" key="3">
    <source>
        <dbReference type="Google" id="ProtNLM"/>
    </source>
</evidence>
<gene>
    <name evidence="1" type="ORF">JOC77_002409</name>
</gene>
<evidence type="ECO:0000313" key="2">
    <source>
        <dbReference type="Proteomes" id="UP000823486"/>
    </source>
</evidence>
<organism evidence="1 2">
    <name type="scientific">Peribacillus deserti</name>
    <dbReference type="NCBI Taxonomy" id="673318"/>
    <lineage>
        <taxon>Bacteria</taxon>
        <taxon>Bacillati</taxon>
        <taxon>Bacillota</taxon>
        <taxon>Bacilli</taxon>
        <taxon>Bacillales</taxon>
        <taxon>Bacillaceae</taxon>
        <taxon>Peribacillus</taxon>
    </lineage>
</organism>
<name>A0ABS2QKH0_9BACI</name>